<reference evidence="1 2" key="1">
    <citation type="submission" date="2018-06" db="EMBL/GenBank/DDBJ databases">
        <authorList>
            <consortium name="Pathogen Informatics"/>
            <person name="Doyle S."/>
        </authorList>
    </citation>
    <scope>NUCLEOTIDE SEQUENCE [LARGE SCALE GENOMIC DNA]</scope>
    <source>
        <strain evidence="1 2">NCTC11819</strain>
    </source>
</reference>
<dbReference type="RefSeq" id="WP_244854213.1">
    <property type="nucleotide sequence ID" value="NZ_CAMPNB010000026.1"/>
</dbReference>
<protein>
    <submittedName>
        <fullName evidence="1">Uncharacterized conserved small protein</fullName>
    </submittedName>
</protein>
<accession>A0A2X1RY52</accession>
<gene>
    <name evidence="1" type="ORF">NCTC11819_00999</name>
</gene>
<evidence type="ECO:0000313" key="1">
    <source>
        <dbReference type="EMBL" id="STO16432.1"/>
    </source>
</evidence>
<dbReference type="Pfam" id="PF10049">
    <property type="entry name" value="DUF2283"/>
    <property type="match status" value="1"/>
</dbReference>
<sequence length="108" mass="12080">MNRVRLEIDMTQGVAYMRLSSQPVARTIELSDTMMLDMDAMGVAVGLELLDFDEKVPTDLLQKHHVHSEVAEELAKLQPTLNQYLAHYSVGTDAILIAPRDTRDLISA</sequence>
<dbReference type="Proteomes" id="UP000255284">
    <property type="component" value="Unassembled WGS sequence"/>
</dbReference>
<evidence type="ECO:0000313" key="2">
    <source>
        <dbReference type="Proteomes" id="UP000255284"/>
    </source>
</evidence>
<name>A0A2X1RY52_9ACTO</name>
<organism evidence="1 2">
    <name type="scientific">Mobiluncus mulieris</name>
    <dbReference type="NCBI Taxonomy" id="2052"/>
    <lineage>
        <taxon>Bacteria</taxon>
        <taxon>Bacillati</taxon>
        <taxon>Actinomycetota</taxon>
        <taxon>Actinomycetes</taxon>
        <taxon>Actinomycetales</taxon>
        <taxon>Actinomycetaceae</taxon>
        <taxon>Mobiluncus</taxon>
    </lineage>
</organism>
<dbReference type="EMBL" id="UGGQ01000006">
    <property type="protein sequence ID" value="STO16432.1"/>
    <property type="molecule type" value="Genomic_DNA"/>
</dbReference>
<proteinExistence type="predicted"/>
<dbReference type="InterPro" id="IPR019270">
    <property type="entry name" value="DUF2283"/>
</dbReference>
<comment type="caution">
    <text evidence="1">The sequence shown here is derived from an EMBL/GenBank/DDBJ whole genome shotgun (WGS) entry which is preliminary data.</text>
</comment>
<dbReference type="GeneID" id="61168927"/>
<dbReference type="AlphaFoldDB" id="A0A2X1RY52"/>